<dbReference type="Proteomes" id="UP000676336">
    <property type="component" value="Unassembled WGS sequence"/>
</dbReference>
<evidence type="ECO:0000313" key="1">
    <source>
        <dbReference type="EMBL" id="CAF2050561.1"/>
    </source>
</evidence>
<dbReference type="AlphaFoldDB" id="A0A816PMB8"/>
<sequence length="195" mass="22623">IDACRREIGQLTTKINELAQLYMANHPAKTLDYCTVQQLSLSIIEKLDRSRDEKSFEPFIIGQRDDNQNEEFYRTSIYYQLIDNILIELKDRFSLKNLQFLCGISTLSPDSDSFLHFESIKTFASHLNLNLDFLFNKLTVAKPMLKYKSLSNIIDLYQELLPFQEAFPVLVALIQSTITIPESSKTRERTFPKGK</sequence>
<name>A0A816PMB8_9BILA</name>
<feature type="non-terminal residue" evidence="1">
    <location>
        <position position="1"/>
    </location>
</feature>
<gene>
    <name evidence="1" type="ORF">MBJ925_LOCUS12923</name>
    <name evidence="2" type="ORF">SMN809_LOCUS9360</name>
</gene>
<evidence type="ECO:0000313" key="3">
    <source>
        <dbReference type="Proteomes" id="UP000663824"/>
    </source>
</evidence>
<accession>A0A816PMB8</accession>
<evidence type="ECO:0000313" key="2">
    <source>
        <dbReference type="EMBL" id="CAF3953038.1"/>
    </source>
</evidence>
<dbReference type="EMBL" id="CAJOBI010003015">
    <property type="protein sequence ID" value="CAF3953038.1"/>
    <property type="molecule type" value="Genomic_DNA"/>
</dbReference>
<proteinExistence type="predicted"/>
<organism evidence="1 3">
    <name type="scientific">Rotaria magnacalcarata</name>
    <dbReference type="NCBI Taxonomy" id="392030"/>
    <lineage>
        <taxon>Eukaryota</taxon>
        <taxon>Metazoa</taxon>
        <taxon>Spiralia</taxon>
        <taxon>Gnathifera</taxon>
        <taxon>Rotifera</taxon>
        <taxon>Eurotatoria</taxon>
        <taxon>Bdelloidea</taxon>
        <taxon>Philodinida</taxon>
        <taxon>Philodinidae</taxon>
        <taxon>Rotaria</taxon>
    </lineage>
</organism>
<dbReference type="Proteomes" id="UP000663824">
    <property type="component" value="Unassembled WGS sequence"/>
</dbReference>
<dbReference type="EMBL" id="CAJNRE010005895">
    <property type="protein sequence ID" value="CAF2050561.1"/>
    <property type="molecule type" value="Genomic_DNA"/>
</dbReference>
<comment type="caution">
    <text evidence="1">The sequence shown here is derived from an EMBL/GenBank/DDBJ whole genome shotgun (WGS) entry which is preliminary data.</text>
</comment>
<protein>
    <submittedName>
        <fullName evidence="1">Uncharacterized protein</fullName>
    </submittedName>
</protein>
<reference evidence="1" key="1">
    <citation type="submission" date="2021-02" db="EMBL/GenBank/DDBJ databases">
        <authorList>
            <person name="Nowell W R."/>
        </authorList>
    </citation>
    <scope>NUCLEOTIDE SEQUENCE</scope>
</reference>